<accession>A0A2V3VZZ2</accession>
<comment type="caution">
    <text evidence="2">The sequence shown here is derived from an EMBL/GenBank/DDBJ whole genome shotgun (WGS) entry which is preliminary data.</text>
</comment>
<evidence type="ECO:0000256" key="1">
    <source>
        <dbReference type="SAM" id="Phobius"/>
    </source>
</evidence>
<name>A0A2V3VZZ2_9BACI</name>
<evidence type="ECO:0000313" key="3">
    <source>
        <dbReference type="Proteomes" id="UP000247922"/>
    </source>
</evidence>
<keyword evidence="3" id="KW-1185">Reference proteome</keyword>
<dbReference type="AlphaFoldDB" id="A0A2V3VZZ2"/>
<feature type="transmembrane region" description="Helical" evidence="1">
    <location>
        <begin position="12"/>
        <end position="39"/>
    </location>
</feature>
<dbReference type="EMBL" id="QJJR01000017">
    <property type="protein sequence ID" value="PXW87200.1"/>
    <property type="molecule type" value="Genomic_DNA"/>
</dbReference>
<dbReference type="Proteomes" id="UP000247922">
    <property type="component" value="Unassembled WGS sequence"/>
</dbReference>
<sequence length="116" mass="13772">MPTTPRSTKRQLIDLSILLFHVGFIVFSFAVAMLLPFYFGFLLIALHYTHEKLHGDCILSTWQRDYGFAREKEDFFHYLFRRLGIDVDPKVTFKFHHLIKTLILILILIDLFTRIV</sequence>
<keyword evidence="1" id="KW-1133">Transmembrane helix</keyword>
<dbReference type="OrthoDB" id="3010377at2"/>
<keyword evidence="1" id="KW-0812">Transmembrane</keyword>
<organism evidence="2 3">
    <name type="scientific">Streptohalobacillus salinus</name>
    <dbReference type="NCBI Taxonomy" id="621096"/>
    <lineage>
        <taxon>Bacteria</taxon>
        <taxon>Bacillati</taxon>
        <taxon>Bacillota</taxon>
        <taxon>Bacilli</taxon>
        <taxon>Bacillales</taxon>
        <taxon>Bacillaceae</taxon>
        <taxon>Streptohalobacillus</taxon>
    </lineage>
</organism>
<feature type="transmembrane region" description="Helical" evidence="1">
    <location>
        <begin position="95"/>
        <end position="113"/>
    </location>
</feature>
<dbReference type="RefSeq" id="WP_110252156.1">
    <property type="nucleotide sequence ID" value="NZ_QJJR01000017.1"/>
</dbReference>
<keyword evidence="1" id="KW-0472">Membrane</keyword>
<proteinExistence type="predicted"/>
<evidence type="ECO:0000313" key="2">
    <source>
        <dbReference type="EMBL" id="PXW87200.1"/>
    </source>
</evidence>
<protein>
    <submittedName>
        <fullName evidence="2">Uncharacterized protein</fullName>
    </submittedName>
</protein>
<reference evidence="2 3" key="1">
    <citation type="submission" date="2018-05" db="EMBL/GenBank/DDBJ databases">
        <title>Genomic Encyclopedia of Type Strains, Phase IV (KMG-IV): sequencing the most valuable type-strain genomes for metagenomic binning, comparative biology and taxonomic classification.</title>
        <authorList>
            <person name="Goeker M."/>
        </authorList>
    </citation>
    <scope>NUCLEOTIDE SEQUENCE [LARGE SCALE GENOMIC DNA]</scope>
    <source>
        <strain evidence="2 3">DSM 22440</strain>
    </source>
</reference>
<gene>
    <name evidence="2" type="ORF">DES38_11738</name>
</gene>